<feature type="domain" description="HTH merR-type" evidence="4">
    <location>
        <begin position="1"/>
        <end position="68"/>
    </location>
</feature>
<comment type="caution">
    <text evidence="5">The sequence shown here is derived from an EMBL/GenBank/DDBJ whole genome shotgun (WGS) entry which is preliminary data.</text>
</comment>
<evidence type="ECO:0000256" key="3">
    <source>
        <dbReference type="ARBA" id="ARBA00023163"/>
    </source>
</evidence>
<keyword evidence="3" id="KW-0804">Transcription</keyword>
<proteinExistence type="predicted"/>
<dbReference type="AlphaFoldDB" id="A0A412FX17"/>
<dbReference type="InterPro" id="IPR000551">
    <property type="entry name" value="MerR-type_HTH_dom"/>
</dbReference>
<dbReference type="Pfam" id="PF13411">
    <property type="entry name" value="MerR_1"/>
    <property type="match status" value="1"/>
</dbReference>
<organism evidence="5 6">
    <name type="scientific">Holdemania filiformis</name>
    <dbReference type="NCBI Taxonomy" id="61171"/>
    <lineage>
        <taxon>Bacteria</taxon>
        <taxon>Bacillati</taxon>
        <taxon>Bacillota</taxon>
        <taxon>Erysipelotrichia</taxon>
        <taxon>Erysipelotrichales</taxon>
        <taxon>Erysipelotrichaceae</taxon>
        <taxon>Holdemania</taxon>
    </lineage>
</organism>
<dbReference type="SMART" id="SM00422">
    <property type="entry name" value="HTH_MERR"/>
    <property type="match status" value="1"/>
</dbReference>
<dbReference type="GO" id="GO:0003700">
    <property type="term" value="F:DNA-binding transcription factor activity"/>
    <property type="evidence" value="ECO:0007669"/>
    <property type="project" value="InterPro"/>
</dbReference>
<name>A0A412FX17_9FIRM</name>
<dbReference type="RefSeq" id="WP_117895388.1">
    <property type="nucleotide sequence ID" value="NZ_CABJCV010000014.1"/>
</dbReference>
<keyword evidence="2" id="KW-0238">DNA-binding</keyword>
<evidence type="ECO:0000313" key="5">
    <source>
        <dbReference type="EMBL" id="RGR72713.1"/>
    </source>
</evidence>
<dbReference type="GeneID" id="83016046"/>
<dbReference type="GO" id="GO:0003677">
    <property type="term" value="F:DNA binding"/>
    <property type="evidence" value="ECO:0007669"/>
    <property type="project" value="UniProtKB-KW"/>
</dbReference>
<dbReference type="EMBL" id="QRUP01000014">
    <property type="protein sequence ID" value="RGR72713.1"/>
    <property type="molecule type" value="Genomic_DNA"/>
</dbReference>
<sequence length="340" mass="39662">MRVQEVCKITGLSRKAVHFYIQEGLVRPAKNQNGYYDLSEADVKTLEIIQRLRQLDLPIEVIHEAFRYPISLNFFLHRHVYQRKQKINEMAAQLEVIRYILERIPCNATPDLLLKLPRQHFDPLPPNHLADSLGVVSDARMIAILLLAPFLDIEVDPYRQFLWDRISSELRLQFKENLTVLQQLIYHLSAQQIQRSTEAQYALFLRLSQGDSLEPFKAELLNQCRLLGEDEQLQAVWVLLYELILRPTLEFYQSALLGLMMEFSDRFTLCMHRLEAILKNIQEDPAPLPLVERLKTTLHGKFELGQGLNSDLFLVYTFSCSLFSSCTVEQLQEWLKPSSY</sequence>
<evidence type="ECO:0000256" key="2">
    <source>
        <dbReference type="ARBA" id="ARBA00023125"/>
    </source>
</evidence>
<evidence type="ECO:0000313" key="6">
    <source>
        <dbReference type="Proteomes" id="UP000284178"/>
    </source>
</evidence>
<keyword evidence="1" id="KW-0805">Transcription regulation</keyword>
<dbReference type="PROSITE" id="PS50937">
    <property type="entry name" value="HTH_MERR_2"/>
    <property type="match status" value="1"/>
</dbReference>
<dbReference type="InterPro" id="IPR009061">
    <property type="entry name" value="DNA-bd_dom_put_sf"/>
</dbReference>
<dbReference type="PANTHER" id="PTHR30204:SF94">
    <property type="entry name" value="HEAVY METAL-DEPENDENT TRANSCRIPTIONAL REGULATOR HI_0293-RELATED"/>
    <property type="match status" value="1"/>
</dbReference>
<keyword evidence="6" id="KW-1185">Reference proteome</keyword>
<dbReference type="Gene3D" id="1.10.1660.10">
    <property type="match status" value="1"/>
</dbReference>
<protein>
    <submittedName>
        <fullName evidence="5">MerR family transcriptional regulator</fullName>
    </submittedName>
</protein>
<gene>
    <name evidence="5" type="ORF">DWY25_11650</name>
</gene>
<dbReference type="Proteomes" id="UP000284178">
    <property type="component" value="Unassembled WGS sequence"/>
</dbReference>
<reference evidence="5 6" key="1">
    <citation type="submission" date="2018-08" db="EMBL/GenBank/DDBJ databases">
        <title>A genome reference for cultivated species of the human gut microbiota.</title>
        <authorList>
            <person name="Zou Y."/>
            <person name="Xue W."/>
            <person name="Luo G."/>
        </authorList>
    </citation>
    <scope>NUCLEOTIDE SEQUENCE [LARGE SCALE GENOMIC DNA]</scope>
    <source>
        <strain evidence="5 6">AF24-29</strain>
    </source>
</reference>
<dbReference type="PANTHER" id="PTHR30204">
    <property type="entry name" value="REDOX-CYCLING DRUG-SENSING TRANSCRIPTIONAL ACTIVATOR SOXR"/>
    <property type="match status" value="1"/>
</dbReference>
<dbReference type="InterPro" id="IPR047057">
    <property type="entry name" value="MerR_fam"/>
</dbReference>
<accession>A0A412FX17</accession>
<evidence type="ECO:0000256" key="1">
    <source>
        <dbReference type="ARBA" id="ARBA00023015"/>
    </source>
</evidence>
<dbReference type="SUPFAM" id="SSF46955">
    <property type="entry name" value="Putative DNA-binding domain"/>
    <property type="match status" value="1"/>
</dbReference>
<dbReference type="CDD" id="cd00592">
    <property type="entry name" value="HTH_MerR-like"/>
    <property type="match status" value="1"/>
</dbReference>
<evidence type="ECO:0000259" key="4">
    <source>
        <dbReference type="PROSITE" id="PS50937"/>
    </source>
</evidence>